<dbReference type="RefSeq" id="WP_163731569.1">
    <property type="nucleotide sequence ID" value="NZ_AP022601.1"/>
</dbReference>
<gene>
    <name evidence="1" type="ORF">MGALJ_38950</name>
</gene>
<organism evidence="1 2">
    <name type="scientific">Mycobacterium gallinarum</name>
    <dbReference type="NCBI Taxonomy" id="39689"/>
    <lineage>
        <taxon>Bacteria</taxon>
        <taxon>Bacillati</taxon>
        <taxon>Actinomycetota</taxon>
        <taxon>Actinomycetes</taxon>
        <taxon>Mycobacteriales</taxon>
        <taxon>Mycobacteriaceae</taxon>
        <taxon>Mycobacterium</taxon>
    </lineage>
</organism>
<accession>A0A9W4FGN5</accession>
<evidence type="ECO:0000313" key="1">
    <source>
        <dbReference type="EMBL" id="BBY94226.1"/>
    </source>
</evidence>
<dbReference type="EMBL" id="AP022601">
    <property type="protein sequence ID" value="BBY94226.1"/>
    <property type="molecule type" value="Genomic_DNA"/>
</dbReference>
<protein>
    <submittedName>
        <fullName evidence="1">Uncharacterized protein</fullName>
    </submittedName>
</protein>
<reference evidence="1 2" key="1">
    <citation type="journal article" date="2019" name="Emerg. Microbes Infect.">
        <title>Comprehensive subspecies identification of 175 nontuberculous mycobacteria species based on 7547 genomic profiles.</title>
        <authorList>
            <person name="Matsumoto Y."/>
            <person name="Kinjo T."/>
            <person name="Motooka D."/>
            <person name="Nabeya D."/>
            <person name="Jung N."/>
            <person name="Uechi K."/>
            <person name="Horii T."/>
            <person name="Iida T."/>
            <person name="Fujita J."/>
            <person name="Nakamura S."/>
        </authorList>
    </citation>
    <scope>NUCLEOTIDE SEQUENCE [LARGE SCALE GENOMIC DNA]</scope>
    <source>
        <strain evidence="1 2">JCM 6399</strain>
    </source>
</reference>
<evidence type="ECO:0000313" key="2">
    <source>
        <dbReference type="Proteomes" id="UP000465785"/>
    </source>
</evidence>
<sequence>MTTALTFLILIAPLAVAVALSWAAHRSGSLRLRLDQFRMAGPMTGRYFEDDRDAFRIGHDADAVRTRFEQQPFWPSSGSLSEGR</sequence>
<keyword evidence="2" id="KW-1185">Reference proteome</keyword>
<dbReference type="Proteomes" id="UP000465785">
    <property type="component" value="Chromosome"/>
</dbReference>
<dbReference type="KEGG" id="mgau:MGALJ_38950"/>
<dbReference type="AlphaFoldDB" id="A0A9W4FGN5"/>
<name>A0A9W4FGN5_9MYCO</name>
<proteinExistence type="predicted"/>